<feature type="binding site" evidence="8">
    <location>
        <position position="101"/>
    </location>
    <ligand>
        <name>Fe cation</name>
        <dbReference type="ChEBI" id="CHEBI:24875"/>
        <note>catalytic</note>
    </ligand>
</feature>
<dbReference type="Proteomes" id="UP000835052">
    <property type="component" value="Unassembled WGS sequence"/>
</dbReference>
<comment type="caution">
    <text evidence="8">Lacks conserved residue(s) required for the propagation of feature annotation.</text>
</comment>
<feature type="binding site" evidence="8">
    <location>
        <position position="143"/>
    </location>
    <ligand>
        <name>substrate</name>
    </ligand>
</feature>
<comment type="function">
    <text evidence="2 8">Catalyzes the oxidative ring opening of 3-hydroxyanthranilate to 2-amino-3-carboxymuconate semialdehyde, which spontaneously cyclizes to quinolinate.</text>
</comment>
<keyword evidence="7 8" id="KW-0408">Iron</keyword>
<evidence type="ECO:0000256" key="2">
    <source>
        <dbReference type="ARBA" id="ARBA00002752"/>
    </source>
</evidence>
<evidence type="ECO:0000313" key="10">
    <source>
        <dbReference type="Proteomes" id="UP000835052"/>
    </source>
</evidence>
<name>A0A8S1HE97_9PELO</name>
<keyword evidence="3 8" id="KW-0662">Pyridine nucleotide biosynthesis</keyword>
<keyword evidence="8" id="KW-0963">Cytoplasm</keyword>
<gene>
    <name evidence="9" type="ORF">CAUJ_LOCUS7539</name>
</gene>
<evidence type="ECO:0000256" key="1">
    <source>
        <dbReference type="ARBA" id="ARBA00001954"/>
    </source>
</evidence>
<feature type="region of interest" description="Domain A (catalytic)" evidence="8">
    <location>
        <begin position="1"/>
        <end position="225"/>
    </location>
</feature>
<dbReference type="EC" id="1.13.11.6" evidence="8"/>
<feature type="binding site" evidence="8">
    <location>
        <position position="95"/>
    </location>
    <ligand>
        <name>Fe cation</name>
        <dbReference type="ChEBI" id="CHEBI:24875"/>
        <note>catalytic</note>
    </ligand>
</feature>
<proteinExistence type="inferred from homology"/>
<dbReference type="GO" id="GO:0019805">
    <property type="term" value="P:quinolinate biosynthetic process"/>
    <property type="evidence" value="ECO:0007669"/>
    <property type="project" value="UniProtKB-UniRule"/>
</dbReference>
<dbReference type="AlphaFoldDB" id="A0A8S1HE97"/>
<evidence type="ECO:0000256" key="8">
    <source>
        <dbReference type="HAMAP-Rule" id="MF_03019"/>
    </source>
</evidence>
<dbReference type="InterPro" id="IPR011051">
    <property type="entry name" value="RmlC_Cupin_sf"/>
</dbReference>
<dbReference type="PANTHER" id="PTHR15497">
    <property type="entry name" value="3-HYDROXYANTHRANILATE 3,4-DIOXYGENASE"/>
    <property type="match status" value="1"/>
</dbReference>
<evidence type="ECO:0000256" key="4">
    <source>
        <dbReference type="ARBA" id="ARBA00022723"/>
    </source>
</evidence>
<feature type="binding site" evidence="8">
    <location>
        <position position="101"/>
    </location>
    <ligand>
        <name>substrate</name>
    </ligand>
</feature>
<comment type="similarity">
    <text evidence="8">Belongs to the 3-HAO family.</text>
</comment>
<keyword evidence="5 8" id="KW-0223">Dioxygenase</keyword>
<evidence type="ECO:0000256" key="3">
    <source>
        <dbReference type="ARBA" id="ARBA00022642"/>
    </source>
</evidence>
<evidence type="ECO:0000256" key="5">
    <source>
        <dbReference type="ARBA" id="ARBA00022964"/>
    </source>
</evidence>
<sequence length="327" mass="37447">MKGRDFSAPSLSLDASLMLTCYFHVSLTSPKRKLAFHFCGHGMSMQPAAVTAFEIPSWVKENQNDFVPPVCNKCMFSDQLKVFFVGGPNQRKDFHLEEGEEFFCQLKGDMLLKTFDSGHARDLVIKQGEMFMLPSRVEHSPQRFSNTLGLVVERERLNTEFDCVRYFVGSTEERLYERWFHLTDVVKDLPPLIKAFFNSNEFKSGRPGKDSFIIKPPFEPRELDIGSPINRKEFIYDHFAELKSGPVKIYGPPLFRSEVMLLGEGFYDLESGAVELLIWLQENTFAVLEENGVTYSCKSQTMLRIKPSVKCRFDLKAGFAITIRMAP</sequence>
<evidence type="ECO:0000313" key="9">
    <source>
        <dbReference type="EMBL" id="CAD6191620.1"/>
    </source>
</evidence>
<comment type="caution">
    <text evidence="9">The sequence shown here is derived from an EMBL/GenBank/DDBJ whole genome shotgun (WGS) entry which is preliminary data.</text>
</comment>
<dbReference type="SUPFAM" id="SSF51182">
    <property type="entry name" value="RmlC-like cupins"/>
    <property type="match status" value="1"/>
</dbReference>
<dbReference type="HAMAP" id="MF_00825">
    <property type="entry name" value="3_HAO"/>
    <property type="match status" value="1"/>
</dbReference>
<dbReference type="InterPro" id="IPR014710">
    <property type="entry name" value="RmlC-like_jellyroll"/>
</dbReference>
<dbReference type="PANTHER" id="PTHR15497:SF1">
    <property type="entry name" value="3-HYDROXYANTHRANILATE 3,4-DIOXYGENASE"/>
    <property type="match status" value="1"/>
</dbReference>
<evidence type="ECO:0000256" key="7">
    <source>
        <dbReference type="ARBA" id="ARBA00023004"/>
    </source>
</evidence>
<dbReference type="GO" id="GO:0006569">
    <property type="term" value="P:L-tryptophan catabolic process"/>
    <property type="evidence" value="ECO:0007669"/>
    <property type="project" value="UniProtKB-UniRule"/>
</dbReference>
<organism evidence="9 10">
    <name type="scientific">Caenorhabditis auriculariae</name>
    <dbReference type="NCBI Taxonomy" id="2777116"/>
    <lineage>
        <taxon>Eukaryota</taxon>
        <taxon>Metazoa</taxon>
        <taxon>Ecdysozoa</taxon>
        <taxon>Nematoda</taxon>
        <taxon>Chromadorea</taxon>
        <taxon>Rhabditida</taxon>
        <taxon>Rhabditina</taxon>
        <taxon>Rhabditomorpha</taxon>
        <taxon>Rhabditoidea</taxon>
        <taxon>Rhabditidae</taxon>
        <taxon>Peloderinae</taxon>
        <taxon>Caenorhabditis</taxon>
    </lineage>
</organism>
<keyword evidence="4 8" id="KW-0479">Metal-binding</keyword>
<dbReference type="GO" id="GO:0005737">
    <property type="term" value="C:cytoplasm"/>
    <property type="evidence" value="ECO:0007669"/>
    <property type="project" value="UniProtKB-SubCell"/>
</dbReference>
<dbReference type="CDD" id="cd06123">
    <property type="entry name" value="cupin_HAO"/>
    <property type="match status" value="1"/>
</dbReference>
<dbReference type="OrthoDB" id="204928at2759"/>
<feature type="binding site" evidence="8">
    <location>
        <position position="153"/>
    </location>
    <ligand>
        <name>substrate</name>
    </ligand>
</feature>
<dbReference type="EMBL" id="CAJGYM010000022">
    <property type="protein sequence ID" value="CAD6191620.1"/>
    <property type="molecule type" value="Genomic_DNA"/>
</dbReference>
<feature type="binding site" evidence="8">
    <location>
        <position position="91"/>
    </location>
    <ligand>
        <name>O2</name>
        <dbReference type="ChEBI" id="CHEBI:15379"/>
    </ligand>
</feature>
<dbReference type="Gene3D" id="2.60.120.10">
    <property type="entry name" value="Jelly Rolls"/>
    <property type="match status" value="1"/>
</dbReference>
<evidence type="ECO:0000256" key="6">
    <source>
        <dbReference type="ARBA" id="ARBA00023002"/>
    </source>
</evidence>
<feature type="region of interest" description="Domain B" evidence="8">
    <location>
        <begin position="225"/>
        <end position="327"/>
    </location>
</feature>
<dbReference type="InterPro" id="IPR010329">
    <property type="entry name" value="3hydroanth_dOase"/>
</dbReference>
<comment type="pathway">
    <text evidence="8">Cofactor biosynthesis; NAD(+) biosynthesis; quinolinate from L-kynurenine: step 3/3.</text>
</comment>
<reference evidence="9" key="1">
    <citation type="submission" date="2020-10" db="EMBL/GenBank/DDBJ databases">
        <authorList>
            <person name="Kikuchi T."/>
        </authorList>
    </citation>
    <scope>NUCLEOTIDE SEQUENCE</scope>
    <source>
        <strain evidence="9">NKZ352</strain>
    </source>
</reference>
<comment type="catalytic activity">
    <reaction evidence="8">
        <text>3-hydroxyanthranilate + O2 = (2Z,4Z)-2-amino-3-carboxymuconate 6-semialdehyde</text>
        <dbReference type="Rhea" id="RHEA:17953"/>
        <dbReference type="ChEBI" id="CHEBI:15379"/>
        <dbReference type="ChEBI" id="CHEBI:36559"/>
        <dbReference type="ChEBI" id="CHEBI:77612"/>
        <dbReference type="EC" id="1.13.11.6"/>
    </reaction>
</comment>
<feature type="binding site" evidence="8">
    <location>
        <position position="139"/>
    </location>
    <ligand>
        <name>Fe cation</name>
        <dbReference type="ChEBI" id="CHEBI:24875"/>
        <note>catalytic</note>
    </ligand>
</feature>
<protein>
    <recommendedName>
        <fullName evidence="8">3-hydroxyanthranilate 3,4-dioxygenase</fullName>
        <ecNumber evidence="8">1.13.11.6</ecNumber>
    </recommendedName>
    <alternativeName>
        <fullName evidence="8">3-hydroxyanthranilate oxygenase</fullName>
        <shortName evidence="8">3-HAO</shortName>
    </alternativeName>
    <alternativeName>
        <fullName evidence="8">3-hydroxyanthranilic acid dioxygenase</fullName>
        <shortName evidence="8">HAD</shortName>
    </alternativeName>
</protein>
<dbReference type="GO" id="GO:0000334">
    <property type="term" value="F:3-hydroxyanthranilate 3,4-dioxygenase activity"/>
    <property type="evidence" value="ECO:0007669"/>
    <property type="project" value="UniProtKB-UniRule"/>
</dbReference>
<accession>A0A8S1HE97</accession>
<comment type="subcellular location">
    <subcellularLocation>
        <location evidence="8">Cytoplasm</location>
    </subcellularLocation>
</comment>
<dbReference type="NCBIfam" id="TIGR03037">
    <property type="entry name" value="anthran_nbaC"/>
    <property type="match status" value="1"/>
</dbReference>
<comment type="cofactor">
    <cofactor evidence="1 8">
        <name>Fe(2+)</name>
        <dbReference type="ChEBI" id="CHEBI:29033"/>
    </cofactor>
</comment>
<dbReference type="GO" id="GO:0008198">
    <property type="term" value="F:ferrous iron binding"/>
    <property type="evidence" value="ECO:0007669"/>
    <property type="project" value="UniProtKB-UniRule"/>
</dbReference>
<dbReference type="GO" id="GO:0034354">
    <property type="term" value="P:'de novo' NAD+ biosynthetic process from L-tryptophan"/>
    <property type="evidence" value="ECO:0007669"/>
    <property type="project" value="UniProtKB-UniRule"/>
</dbReference>
<keyword evidence="10" id="KW-1185">Reference proteome</keyword>
<keyword evidence="6 8" id="KW-0560">Oxidoreductase</keyword>
<dbReference type="Pfam" id="PF06052">
    <property type="entry name" value="3-HAO"/>
    <property type="match status" value="1"/>
</dbReference>
<dbReference type="GO" id="GO:0043420">
    <property type="term" value="P:anthranilate metabolic process"/>
    <property type="evidence" value="ECO:0007669"/>
    <property type="project" value="UniProtKB-UniRule"/>
</dbReference>